<accession>A0ABY2UGF1</accession>
<sequence>MTKKSGHSQLHGNLAIGGNGKASFAGQQAQLLRAIAQCGSISAAAKAVGISYKTAWDRIDAMNNLSSAPLVVRSAGGSLGGGTALTEMGEKVLRGFSALEEEHALFVERLGRKVREFADVAEFAGTMTMKTSARNQFRGMVTKIKAGAVNAEVILDIGAGQPLVAVITDESVSTLGLETGISALALVKASWVILAKEAVLKTSARNQFRGRVSRIEPGAVNSDVSLDLGNGKSIGAIITNESVNEMALAVGDEASAFFKASSVILMME</sequence>
<feature type="domain" description="Mop" evidence="6">
    <location>
        <begin position="130"/>
        <end position="196"/>
    </location>
</feature>
<dbReference type="SUPFAM" id="SSF50331">
    <property type="entry name" value="MOP-like"/>
    <property type="match status" value="2"/>
</dbReference>
<evidence type="ECO:0000256" key="2">
    <source>
        <dbReference type="ARBA" id="ARBA00022448"/>
    </source>
</evidence>
<dbReference type="PIRSF" id="PIRSF005763">
    <property type="entry name" value="Txn_reg_ModE"/>
    <property type="match status" value="1"/>
</dbReference>
<keyword evidence="2 5" id="KW-0813">Transport</keyword>
<dbReference type="Gene3D" id="1.10.10.10">
    <property type="entry name" value="Winged helix-like DNA-binding domain superfamily/Winged helix DNA-binding domain"/>
    <property type="match status" value="1"/>
</dbReference>
<comment type="similarity">
    <text evidence="1 5">Belongs to the ModE family.</text>
</comment>
<dbReference type="PANTHER" id="PTHR30432:SF1">
    <property type="entry name" value="DNA-BINDING TRANSCRIPTIONAL DUAL REGULATOR MODE"/>
    <property type="match status" value="1"/>
</dbReference>
<organism evidence="7 8">
    <name type="scientific">Microbulbifer harenosus</name>
    <dbReference type="NCBI Taxonomy" id="2576840"/>
    <lineage>
        <taxon>Bacteria</taxon>
        <taxon>Pseudomonadati</taxon>
        <taxon>Pseudomonadota</taxon>
        <taxon>Gammaproteobacteria</taxon>
        <taxon>Cellvibrionales</taxon>
        <taxon>Microbulbiferaceae</taxon>
        <taxon>Microbulbifer</taxon>
    </lineage>
</organism>
<dbReference type="InterPro" id="IPR004606">
    <property type="entry name" value="Mop_domain"/>
</dbReference>
<dbReference type="SUPFAM" id="SSF46785">
    <property type="entry name" value="Winged helix' DNA-binding domain"/>
    <property type="match status" value="1"/>
</dbReference>
<evidence type="ECO:0000256" key="5">
    <source>
        <dbReference type="PIRNR" id="PIRNR005763"/>
    </source>
</evidence>
<dbReference type="Proteomes" id="UP000306791">
    <property type="component" value="Unassembled WGS sequence"/>
</dbReference>
<dbReference type="NCBIfam" id="TIGR00638">
    <property type="entry name" value="Mop"/>
    <property type="match status" value="2"/>
</dbReference>
<proteinExistence type="inferred from homology"/>
<dbReference type="InterPro" id="IPR036390">
    <property type="entry name" value="WH_DNA-bd_sf"/>
</dbReference>
<dbReference type="Pfam" id="PF03459">
    <property type="entry name" value="TOBE"/>
    <property type="match status" value="2"/>
</dbReference>
<dbReference type="InterPro" id="IPR036388">
    <property type="entry name" value="WH-like_DNA-bd_sf"/>
</dbReference>
<dbReference type="PANTHER" id="PTHR30432">
    <property type="entry name" value="TRANSCRIPTIONAL REGULATOR MODE"/>
    <property type="match status" value="1"/>
</dbReference>
<dbReference type="InterPro" id="IPR051815">
    <property type="entry name" value="Molybdate_resp_trans_reg"/>
</dbReference>
<protein>
    <submittedName>
        <fullName evidence="7">LysR family transcriptional regulator</fullName>
    </submittedName>
</protein>
<keyword evidence="3 5" id="KW-0500">Molybdenum</keyword>
<dbReference type="EMBL" id="VANI01000014">
    <property type="protein sequence ID" value="TLM76455.1"/>
    <property type="molecule type" value="Genomic_DNA"/>
</dbReference>
<dbReference type="Pfam" id="PF00126">
    <property type="entry name" value="HTH_1"/>
    <property type="match status" value="1"/>
</dbReference>
<dbReference type="RefSeq" id="WP_138236340.1">
    <property type="nucleotide sequence ID" value="NZ_CP185860.1"/>
</dbReference>
<reference evidence="7 8" key="1">
    <citation type="submission" date="2019-05" db="EMBL/GenBank/DDBJ databases">
        <title>Microbulbifer harenosus sp. nov., an alginate-degrading bacterium isolated from coastal sand.</title>
        <authorList>
            <person name="Huang H."/>
            <person name="Mo K."/>
            <person name="Bao S."/>
        </authorList>
    </citation>
    <scope>NUCLEOTIDE SEQUENCE [LARGE SCALE GENOMIC DNA]</scope>
    <source>
        <strain evidence="7 8">HB161719</strain>
    </source>
</reference>
<evidence type="ECO:0000259" key="6">
    <source>
        <dbReference type="PROSITE" id="PS51866"/>
    </source>
</evidence>
<dbReference type="InterPro" id="IPR008995">
    <property type="entry name" value="Mo/tungstate-bd_C_term_dom"/>
</dbReference>
<evidence type="ECO:0000313" key="7">
    <source>
        <dbReference type="EMBL" id="TLM76455.1"/>
    </source>
</evidence>
<gene>
    <name evidence="7" type="ORF">FDY93_13855</name>
</gene>
<keyword evidence="8" id="KW-1185">Reference proteome</keyword>
<evidence type="ECO:0000256" key="3">
    <source>
        <dbReference type="ARBA" id="ARBA00022505"/>
    </source>
</evidence>
<dbReference type="InterPro" id="IPR016462">
    <property type="entry name" value="ModE"/>
</dbReference>
<feature type="domain" description="Mop" evidence="6">
    <location>
        <begin position="201"/>
        <end position="267"/>
    </location>
</feature>
<evidence type="ECO:0000256" key="1">
    <source>
        <dbReference type="ARBA" id="ARBA00008110"/>
    </source>
</evidence>
<dbReference type="PROSITE" id="PS51866">
    <property type="entry name" value="MOP"/>
    <property type="match status" value="2"/>
</dbReference>
<dbReference type="InterPro" id="IPR005116">
    <property type="entry name" value="Transp-assoc_OB_typ1"/>
</dbReference>
<name>A0ABY2UGF1_9GAMM</name>
<evidence type="ECO:0000256" key="4">
    <source>
        <dbReference type="ARBA" id="ARBA00022737"/>
    </source>
</evidence>
<keyword evidence="4" id="KW-0677">Repeat</keyword>
<evidence type="ECO:0000313" key="8">
    <source>
        <dbReference type="Proteomes" id="UP000306791"/>
    </source>
</evidence>
<comment type="caution">
    <text evidence="7">The sequence shown here is derived from an EMBL/GenBank/DDBJ whole genome shotgun (WGS) entry which is preliminary data.</text>
</comment>
<dbReference type="Gene3D" id="2.40.50.100">
    <property type="match status" value="2"/>
</dbReference>
<dbReference type="InterPro" id="IPR000847">
    <property type="entry name" value="LysR_HTH_N"/>
</dbReference>